<reference evidence="1" key="1">
    <citation type="submission" date="2019-11" db="EMBL/GenBank/DDBJ databases">
        <title>Nori genome reveals adaptations in red seaweeds to the harsh intertidal environment.</title>
        <authorList>
            <person name="Wang D."/>
            <person name="Mao Y."/>
        </authorList>
    </citation>
    <scope>NUCLEOTIDE SEQUENCE</scope>
    <source>
        <tissue evidence="1">Gametophyte</tissue>
    </source>
</reference>
<sequence>MAPLAGKPVMAVTGANKGIGYEVARRLLSDHPDATVLVTSRNEERGKAAVGSLDNPRAKYMPLDVADPSSITAWAGRVAAEHGRLDVLVLNAGVMGRSPSDTRQSVNVNYFGALRTVRAVEALLHAGSRVVAVSSRLGSLVAQPGDVLRTTLASPDLSIDRLSQMMEDAASAAEADGAAGLTAAGWKADPYAVSKVGLTTLLRLLGRDARPPGVAYHAACPGLTDTGDNTEMIKDLPGIVPLAQGADTVVWATTLGAGEGNGGFVADRRQLDYADQGDMDSWKDAVPREDYV</sequence>
<gene>
    <name evidence="1" type="ORF">I4F81_012523</name>
</gene>
<protein>
    <submittedName>
        <fullName evidence="1">Uncharacterized protein</fullName>
    </submittedName>
</protein>
<proteinExistence type="predicted"/>
<accession>A0ACC3CIL8</accession>
<dbReference type="Proteomes" id="UP000798662">
    <property type="component" value="Chromosome 3"/>
</dbReference>
<evidence type="ECO:0000313" key="2">
    <source>
        <dbReference type="Proteomes" id="UP000798662"/>
    </source>
</evidence>
<evidence type="ECO:0000313" key="1">
    <source>
        <dbReference type="EMBL" id="KAK1870060.1"/>
    </source>
</evidence>
<organism evidence="1 2">
    <name type="scientific">Pyropia yezoensis</name>
    <name type="common">Susabi-nori</name>
    <name type="synonym">Porphyra yezoensis</name>
    <dbReference type="NCBI Taxonomy" id="2788"/>
    <lineage>
        <taxon>Eukaryota</taxon>
        <taxon>Rhodophyta</taxon>
        <taxon>Bangiophyceae</taxon>
        <taxon>Bangiales</taxon>
        <taxon>Bangiaceae</taxon>
        <taxon>Pyropia</taxon>
    </lineage>
</organism>
<comment type="caution">
    <text evidence="1">The sequence shown here is derived from an EMBL/GenBank/DDBJ whole genome shotgun (WGS) entry which is preliminary data.</text>
</comment>
<dbReference type="EMBL" id="CM020620">
    <property type="protein sequence ID" value="KAK1870060.1"/>
    <property type="molecule type" value="Genomic_DNA"/>
</dbReference>
<name>A0ACC3CIL8_PYRYE</name>
<keyword evidence="2" id="KW-1185">Reference proteome</keyword>